<dbReference type="InterPro" id="IPR036249">
    <property type="entry name" value="Thioredoxin-like_sf"/>
</dbReference>
<sequence>MPKIKIRRKYKEHVIVSNLSQQNLNNMKEITIYHNSRCSKSRKTLELLQSKGVEPVIVEYLKTPLSLDQLNNLRAHFALKDFVRTDEPIFKELGLSLDNENQVLQAMLKEPILMQRPIVTYKDKAIIGRPPENVLKLFE</sequence>
<organism evidence="5 6">
    <name type="scientific">Legionella tucsonensis</name>
    <dbReference type="NCBI Taxonomy" id="40335"/>
    <lineage>
        <taxon>Bacteria</taxon>
        <taxon>Pseudomonadati</taxon>
        <taxon>Pseudomonadota</taxon>
        <taxon>Gammaproteobacteria</taxon>
        <taxon>Legionellales</taxon>
        <taxon>Legionellaceae</taxon>
        <taxon>Legionella</taxon>
    </lineage>
</organism>
<evidence type="ECO:0000256" key="4">
    <source>
        <dbReference type="RuleBase" id="RU362029"/>
    </source>
</evidence>
<dbReference type="NCBIfam" id="TIGR00014">
    <property type="entry name" value="arsC"/>
    <property type="match status" value="1"/>
</dbReference>
<dbReference type="CDD" id="cd03034">
    <property type="entry name" value="ArsC_ArsC"/>
    <property type="match status" value="1"/>
</dbReference>
<dbReference type="InterPro" id="IPR006660">
    <property type="entry name" value="Arsenate_reductase-like"/>
</dbReference>
<dbReference type="PATRIC" id="fig|40335.7.peg.2135"/>
<dbReference type="SUPFAM" id="SSF52833">
    <property type="entry name" value="Thioredoxin-like"/>
    <property type="match status" value="1"/>
</dbReference>
<dbReference type="EC" id="1.20.4.1" evidence="4"/>
<dbReference type="Proteomes" id="UP000054693">
    <property type="component" value="Unassembled WGS sequence"/>
</dbReference>
<accession>A0A0W0ZYI5</accession>
<comment type="similarity">
    <text evidence="1 3 4">Belongs to the ArsC family.</text>
</comment>
<proteinExistence type="inferred from homology"/>
<comment type="catalytic activity">
    <reaction evidence="4">
        <text>[glutaredoxin]-dithiol + arsenate + glutathione + H(+) = glutathionyl-S-S-[glutaredoxin] + arsenite + H2O</text>
        <dbReference type="Rhea" id="RHEA:22016"/>
        <dbReference type="Rhea" id="RHEA-COMP:10729"/>
        <dbReference type="Rhea" id="RHEA-COMP:17668"/>
        <dbReference type="ChEBI" id="CHEBI:15377"/>
        <dbReference type="ChEBI" id="CHEBI:15378"/>
        <dbReference type="ChEBI" id="CHEBI:29242"/>
        <dbReference type="ChEBI" id="CHEBI:29950"/>
        <dbReference type="ChEBI" id="CHEBI:48597"/>
        <dbReference type="ChEBI" id="CHEBI:57925"/>
        <dbReference type="ChEBI" id="CHEBI:146199"/>
        <dbReference type="EC" id="1.20.4.1"/>
    </reaction>
</comment>
<evidence type="ECO:0000256" key="2">
    <source>
        <dbReference type="ARBA" id="ARBA00023002"/>
    </source>
</evidence>
<dbReference type="STRING" id="40335.Ltuc_2008"/>
<evidence type="ECO:0000313" key="5">
    <source>
        <dbReference type="EMBL" id="KTD74161.1"/>
    </source>
</evidence>
<comment type="caution">
    <text evidence="5">The sequence shown here is derived from an EMBL/GenBank/DDBJ whole genome shotgun (WGS) entry which is preliminary data.</text>
</comment>
<keyword evidence="2 4" id="KW-0560">Oxidoreductase</keyword>
<evidence type="ECO:0000313" key="6">
    <source>
        <dbReference type="Proteomes" id="UP000054693"/>
    </source>
</evidence>
<dbReference type="AlphaFoldDB" id="A0A0W0ZYI5"/>
<name>A0A0W0ZYI5_9GAMM</name>
<dbReference type="PANTHER" id="PTHR30041:SF4">
    <property type="entry name" value="ARSENATE REDUCTASE"/>
    <property type="match status" value="1"/>
</dbReference>
<evidence type="ECO:0000256" key="3">
    <source>
        <dbReference type="PROSITE-ProRule" id="PRU01282"/>
    </source>
</evidence>
<dbReference type="EMBL" id="LNZA01000001">
    <property type="protein sequence ID" value="KTD74161.1"/>
    <property type="molecule type" value="Genomic_DNA"/>
</dbReference>
<evidence type="ECO:0000256" key="1">
    <source>
        <dbReference type="ARBA" id="ARBA00007198"/>
    </source>
</evidence>
<dbReference type="GO" id="GO:0008794">
    <property type="term" value="F:arsenate reductase (glutaredoxin) activity"/>
    <property type="evidence" value="ECO:0007669"/>
    <property type="project" value="UniProtKB-UniRule"/>
</dbReference>
<gene>
    <name evidence="5" type="primary">yfgD</name>
    <name evidence="5" type="ORF">Ltuc_2008</name>
</gene>
<dbReference type="PANTHER" id="PTHR30041">
    <property type="entry name" value="ARSENATE REDUCTASE"/>
    <property type="match status" value="1"/>
</dbReference>
<reference evidence="5 6" key="1">
    <citation type="submission" date="2015-11" db="EMBL/GenBank/DDBJ databases">
        <title>Genomic analysis of 38 Legionella species identifies large and diverse effector repertoires.</title>
        <authorList>
            <person name="Burstein D."/>
            <person name="Amaro F."/>
            <person name="Zusman T."/>
            <person name="Lifshitz Z."/>
            <person name="Cohen O."/>
            <person name="Gilbert J.A."/>
            <person name="Pupko T."/>
            <person name="Shuman H.A."/>
            <person name="Segal G."/>
        </authorList>
    </citation>
    <scope>NUCLEOTIDE SEQUENCE [LARGE SCALE GENOMIC DNA]</scope>
    <source>
        <strain evidence="5 6">ATCC 49180</strain>
    </source>
</reference>
<dbReference type="Gene3D" id="3.40.30.10">
    <property type="entry name" value="Glutaredoxin"/>
    <property type="match status" value="1"/>
</dbReference>
<dbReference type="Pfam" id="PF03960">
    <property type="entry name" value="ArsC"/>
    <property type="match status" value="1"/>
</dbReference>
<protein>
    <recommendedName>
        <fullName evidence="4">Arsenate reductase</fullName>
        <ecNumber evidence="4">1.20.4.1</ecNumber>
    </recommendedName>
</protein>
<dbReference type="PROSITE" id="PS51353">
    <property type="entry name" value="ARSC"/>
    <property type="match status" value="1"/>
</dbReference>
<dbReference type="InterPro" id="IPR006659">
    <property type="entry name" value="Arsenate_reductase"/>
</dbReference>
<keyword evidence="6" id="KW-1185">Reference proteome</keyword>